<evidence type="ECO:0000313" key="3">
    <source>
        <dbReference type="Proteomes" id="UP000094600"/>
    </source>
</evidence>
<reference evidence="2 4" key="2">
    <citation type="journal article" date="2017" name="Nat. Microbiol.">
        <title>Natural product diversity associated with the nematode symbionts Photorhabdus and Xenorhabdus.</title>
        <authorList>
            <person name="Tobias N.J."/>
            <person name="Wolff H."/>
            <person name="Djahanschiri B."/>
            <person name="Grundmann F."/>
            <person name="Kronenwerth M."/>
            <person name="Shi Y.M."/>
            <person name="Simonyi S."/>
            <person name="Grun P."/>
            <person name="Shapiro-Ilan D."/>
            <person name="Pidot S.J."/>
            <person name="Stinear T.P."/>
            <person name="Ebersberger I."/>
            <person name="Bode H.B."/>
        </authorList>
    </citation>
    <scope>NUCLEOTIDE SEQUENCE [LARGE SCALE GENOMIC DNA]</scope>
    <source>
        <strain evidence="2 4">DSM 17903</strain>
    </source>
</reference>
<protein>
    <submittedName>
        <fullName evidence="2">Uncharacterized protein</fullName>
    </submittedName>
</protein>
<reference evidence="1 3" key="1">
    <citation type="submission" date="2016-06" db="EMBL/GenBank/DDBJ databases">
        <title>Bacterial characters and pathogenicity of Xenorhabdus hominickii from an entomopathogenic nematode, Steinernema monticolum.</title>
        <authorList>
            <person name="Park Y."/>
            <person name="Kim Y."/>
        </authorList>
    </citation>
    <scope>NUCLEOTIDE SEQUENCE [LARGE SCALE GENOMIC DNA]</scope>
    <source>
        <strain evidence="1 3">ANU1</strain>
    </source>
</reference>
<dbReference type="Proteomes" id="UP000225433">
    <property type="component" value="Unassembled WGS sequence"/>
</dbReference>
<name>A0A2G0Q2Q8_XENHO</name>
<evidence type="ECO:0000313" key="4">
    <source>
        <dbReference type="Proteomes" id="UP000225433"/>
    </source>
</evidence>
<gene>
    <name evidence="1" type="ORF">A9255_03475</name>
    <name evidence="2" type="ORF">Xhom_03493</name>
</gene>
<accession>A0A2G0Q2Q8</accession>
<proteinExistence type="predicted"/>
<evidence type="ECO:0000313" key="2">
    <source>
        <dbReference type="EMBL" id="PHM53495.1"/>
    </source>
</evidence>
<keyword evidence="3" id="KW-1185">Reference proteome</keyword>
<dbReference type="AlphaFoldDB" id="A0A2G0Q2Q8"/>
<dbReference type="Proteomes" id="UP000094600">
    <property type="component" value="Chromosome"/>
</dbReference>
<evidence type="ECO:0000313" key="1">
    <source>
        <dbReference type="EMBL" id="AOM39729.1"/>
    </source>
</evidence>
<dbReference type="RefSeq" id="WP_069315481.1">
    <property type="nucleotide sequence ID" value="NZ_CAWNQJ010000090.1"/>
</dbReference>
<dbReference type="EMBL" id="NJAI01000006">
    <property type="protein sequence ID" value="PHM53495.1"/>
    <property type="molecule type" value="Genomic_DNA"/>
</dbReference>
<sequence>MHPSISYSYVEKKKEYVRHGRNHIEYSDLGDMQFNIPFAEFASRSDFDVSDMFAYARVHCDVERLAEELTKAGYSLSGDYGYRRTDAQGGCLNFFNDYIPYGAQEALDEQEGKKAANEEVVLAQQGEDAHKLYNSLPEGTGAIFSPRMNELFGELFDMGDEVDEDINNLLYALCLRKVKRGYKNGVKNY</sequence>
<dbReference type="KEGG" id="xho:A9255_03475"/>
<dbReference type="OrthoDB" id="9854380at2"/>
<dbReference type="EMBL" id="CP016176">
    <property type="protein sequence ID" value="AOM39729.1"/>
    <property type="molecule type" value="Genomic_DNA"/>
</dbReference>
<organism evidence="2 4">
    <name type="scientific">Xenorhabdus hominickii</name>
    <dbReference type="NCBI Taxonomy" id="351679"/>
    <lineage>
        <taxon>Bacteria</taxon>
        <taxon>Pseudomonadati</taxon>
        <taxon>Pseudomonadota</taxon>
        <taxon>Gammaproteobacteria</taxon>
        <taxon>Enterobacterales</taxon>
        <taxon>Morganellaceae</taxon>
        <taxon>Xenorhabdus</taxon>
    </lineage>
</organism>